<evidence type="ECO:0000256" key="1">
    <source>
        <dbReference type="ARBA" id="ARBA00004514"/>
    </source>
</evidence>
<dbReference type="EMBL" id="PKUS01000016">
    <property type="protein sequence ID" value="PLW68289.1"/>
    <property type="molecule type" value="Genomic_DNA"/>
</dbReference>
<gene>
    <name evidence="6" type="ORF">C0039_12895</name>
</gene>
<evidence type="ECO:0000256" key="4">
    <source>
        <dbReference type="ARBA" id="ARBA00023186"/>
    </source>
</evidence>
<keyword evidence="4" id="KW-0143">Chaperone</keyword>
<dbReference type="Gene3D" id="1.20.58.380">
    <property type="entry name" value="Flagellar protein flit"/>
    <property type="match status" value="1"/>
</dbReference>
<sequence>MNAALTELQMHDQVASCRRLATVLEMTRRMVACADAGDWESVAEIERERRDDLKLCFSQSIPLAESDVVAEALAVLLHLNEELMARLKVARETVMRQGREFSRKRSALSSYQGVELASRS</sequence>
<name>A0A2N5X1C3_9GAMM</name>
<keyword evidence="2" id="KW-0963">Cytoplasm</keyword>
<dbReference type="Proteomes" id="UP000235005">
    <property type="component" value="Unassembled WGS sequence"/>
</dbReference>
<keyword evidence="7" id="KW-1185">Reference proteome</keyword>
<keyword evidence="6" id="KW-0966">Cell projection</keyword>
<evidence type="ECO:0000256" key="5">
    <source>
        <dbReference type="ARBA" id="ARBA00093797"/>
    </source>
</evidence>
<organism evidence="6 7">
    <name type="scientific">Pseudohalioglobus lutimaris</name>
    <dbReference type="NCBI Taxonomy" id="1737061"/>
    <lineage>
        <taxon>Bacteria</taxon>
        <taxon>Pseudomonadati</taxon>
        <taxon>Pseudomonadota</taxon>
        <taxon>Gammaproteobacteria</taxon>
        <taxon>Cellvibrionales</taxon>
        <taxon>Halieaceae</taxon>
        <taxon>Pseudohalioglobus</taxon>
    </lineage>
</organism>
<evidence type="ECO:0000256" key="2">
    <source>
        <dbReference type="ARBA" id="ARBA00022490"/>
    </source>
</evidence>
<evidence type="ECO:0000256" key="3">
    <source>
        <dbReference type="ARBA" id="ARBA00022795"/>
    </source>
</evidence>
<dbReference type="RefSeq" id="WP_075999254.1">
    <property type="nucleotide sequence ID" value="NZ_PKUS01000016.1"/>
</dbReference>
<comment type="caution">
    <text evidence="6">The sequence shown here is derived from an EMBL/GenBank/DDBJ whole genome shotgun (WGS) entry which is preliminary data.</text>
</comment>
<dbReference type="Pfam" id="PF05400">
    <property type="entry name" value="FliT"/>
    <property type="match status" value="1"/>
</dbReference>
<protein>
    <recommendedName>
        <fullName evidence="5">Flagellar protein FliT</fullName>
    </recommendedName>
</protein>
<accession>A0A2N5X1C3</accession>
<evidence type="ECO:0000313" key="7">
    <source>
        <dbReference type="Proteomes" id="UP000235005"/>
    </source>
</evidence>
<dbReference type="GO" id="GO:0044781">
    <property type="term" value="P:bacterial-type flagellum organization"/>
    <property type="evidence" value="ECO:0007669"/>
    <property type="project" value="UniProtKB-KW"/>
</dbReference>
<dbReference type="OrthoDB" id="5739219at2"/>
<keyword evidence="6" id="KW-0969">Cilium</keyword>
<reference evidence="6 7" key="1">
    <citation type="submission" date="2018-01" db="EMBL/GenBank/DDBJ databases">
        <title>The draft genome sequence of Halioglobus lutimaris HF004.</title>
        <authorList>
            <person name="Du Z.-J."/>
            <person name="Shi M.-J."/>
        </authorList>
    </citation>
    <scope>NUCLEOTIDE SEQUENCE [LARGE SCALE GENOMIC DNA]</scope>
    <source>
        <strain evidence="6 7">HF004</strain>
    </source>
</reference>
<evidence type="ECO:0000313" key="6">
    <source>
        <dbReference type="EMBL" id="PLW68289.1"/>
    </source>
</evidence>
<dbReference type="InterPro" id="IPR008622">
    <property type="entry name" value="FliT"/>
</dbReference>
<comment type="subcellular location">
    <subcellularLocation>
        <location evidence="1">Cytoplasm</location>
        <location evidence="1">Cytosol</location>
    </subcellularLocation>
</comment>
<keyword evidence="6" id="KW-0282">Flagellum</keyword>
<keyword evidence="3" id="KW-1005">Bacterial flagellum biogenesis</keyword>
<proteinExistence type="predicted"/>
<dbReference type="AlphaFoldDB" id="A0A2N5X1C3"/>